<gene>
    <name evidence="1" type="primary">ORF220904</name>
</gene>
<dbReference type="EMBL" id="HACG01052418">
    <property type="protein sequence ID" value="CEK99289.1"/>
    <property type="molecule type" value="Transcribed_RNA"/>
</dbReference>
<proteinExistence type="predicted"/>
<organism evidence="1">
    <name type="scientific">Arion vulgaris</name>
    <dbReference type="NCBI Taxonomy" id="1028688"/>
    <lineage>
        <taxon>Eukaryota</taxon>
        <taxon>Metazoa</taxon>
        <taxon>Spiralia</taxon>
        <taxon>Lophotrochozoa</taxon>
        <taxon>Mollusca</taxon>
        <taxon>Gastropoda</taxon>
        <taxon>Heterobranchia</taxon>
        <taxon>Euthyneura</taxon>
        <taxon>Panpulmonata</taxon>
        <taxon>Eupulmonata</taxon>
        <taxon>Stylommatophora</taxon>
        <taxon>Helicina</taxon>
        <taxon>Arionoidea</taxon>
        <taxon>Arionidae</taxon>
        <taxon>Arion</taxon>
    </lineage>
</organism>
<name>A0A0B7C1D7_9EUPU</name>
<accession>A0A0B7C1D7</accession>
<evidence type="ECO:0000313" key="1">
    <source>
        <dbReference type="EMBL" id="CEK99289.1"/>
    </source>
</evidence>
<protein>
    <submittedName>
        <fullName evidence="1">Uncharacterized protein</fullName>
    </submittedName>
</protein>
<sequence>KNTVNRTQKHVLLILTLQGKTGVEKRRYQMLMISLSTIDWKTDWILLCKSLP</sequence>
<reference evidence="1" key="1">
    <citation type="submission" date="2014-12" db="EMBL/GenBank/DDBJ databases">
        <title>Insight into the proteome of Arion vulgaris.</title>
        <authorList>
            <person name="Aradska J."/>
            <person name="Bulat T."/>
            <person name="Smidak R."/>
            <person name="Sarate P."/>
            <person name="Gangsoo J."/>
            <person name="Sialana F."/>
            <person name="Bilban M."/>
            <person name="Lubec G."/>
        </authorList>
    </citation>
    <scope>NUCLEOTIDE SEQUENCE</scope>
    <source>
        <tissue evidence="1">Skin</tissue>
    </source>
</reference>
<feature type="non-terminal residue" evidence="1">
    <location>
        <position position="1"/>
    </location>
</feature>
<dbReference type="AlphaFoldDB" id="A0A0B7C1D7"/>